<feature type="transmembrane region" description="Helical" evidence="6">
    <location>
        <begin position="237"/>
        <end position="254"/>
    </location>
</feature>
<sequence length="660" mass="72493">MERRVDQVRRPAVPPPRALLDTFLSSLKETFFPDDPLRKIGKEEGRWRKFVAAVKYIFPIVDWASSYSFSFLKSDLISGITIASVAIPQGISYAKLANLPPIVGLYSNFVPPLVYAVMGSSKDIAVGNSATASLVMASMLEKEVTPLENPTLYLHLAFTAALFAGIFQTTLGLLRLGLIVDFLSHACIVGFMSGTATYVSIQQLKGILGLKHFTASNDIIHMFKSIFSQTHQWKWEPAVMGIFFIFVVLASRFISKKRADLFWVSAITPLTSVVVATLIVYLSHADKHNIEVVSPFFLCIKRTENINIYNQSILQIGYMKEGINPPSLHTMVFSKPLVMVAIKAGIVSGIIGLAEAMAVARIFAMAKNYKIDSNKEMTAFGVMNIAGSLTSCYITAGPFSRAAVNYSSGCKTAMSNVVMATLVLITLLFLMPLFHYTPSTVLSAIIIGAMLGLIDYKHALHLWHVDKTDFCVCIGAYLGVIFSSAETGLAIGVVLSVLRLLLFVARPRTSVLGNIPNSTIYLRMDQNPVARSIPGFLILRIDAPIYFANASYLRDRITRWIEEEEDKLESRAETNIHHVILDLGAVGAIDNCGVGMLEEVKKIMQKRGLIQLVLANPASEVMNKLHKSKVMDFIGREWIFLTVSDAVAACAAGGRNSESV</sequence>
<evidence type="ECO:0000256" key="3">
    <source>
        <dbReference type="ARBA" id="ARBA00022692"/>
    </source>
</evidence>
<dbReference type="PROSITE" id="PS50801">
    <property type="entry name" value="STAS"/>
    <property type="match status" value="1"/>
</dbReference>
<evidence type="ECO:0000313" key="9">
    <source>
        <dbReference type="Proteomes" id="UP001327560"/>
    </source>
</evidence>
<evidence type="ECO:0000256" key="2">
    <source>
        <dbReference type="ARBA" id="ARBA00022448"/>
    </source>
</evidence>
<name>A0AAQ3K734_9LILI</name>
<organism evidence="8 9">
    <name type="scientific">Canna indica</name>
    <name type="common">Indian-shot</name>
    <dbReference type="NCBI Taxonomy" id="4628"/>
    <lineage>
        <taxon>Eukaryota</taxon>
        <taxon>Viridiplantae</taxon>
        <taxon>Streptophyta</taxon>
        <taxon>Embryophyta</taxon>
        <taxon>Tracheophyta</taxon>
        <taxon>Spermatophyta</taxon>
        <taxon>Magnoliopsida</taxon>
        <taxon>Liliopsida</taxon>
        <taxon>Zingiberales</taxon>
        <taxon>Cannaceae</taxon>
        <taxon>Canna</taxon>
    </lineage>
</organism>
<dbReference type="SUPFAM" id="SSF52091">
    <property type="entry name" value="SpoIIaa-like"/>
    <property type="match status" value="1"/>
</dbReference>
<feature type="transmembrane region" description="Helical" evidence="6">
    <location>
        <begin position="152"/>
        <end position="171"/>
    </location>
</feature>
<accession>A0AAQ3K734</accession>
<evidence type="ECO:0000313" key="8">
    <source>
        <dbReference type="EMBL" id="WOL03130.1"/>
    </source>
</evidence>
<comment type="subcellular location">
    <subcellularLocation>
        <location evidence="1">Membrane</location>
        <topology evidence="1">Multi-pass membrane protein</topology>
    </subcellularLocation>
</comment>
<reference evidence="8 9" key="1">
    <citation type="submission" date="2023-10" db="EMBL/GenBank/DDBJ databases">
        <title>Chromosome-scale genome assembly provides insights into flower coloration mechanisms of Canna indica.</title>
        <authorList>
            <person name="Li C."/>
        </authorList>
    </citation>
    <scope>NUCLEOTIDE SEQUENCE [LARGE SCALE GENOMIC DNA]</scope>
    <source>
        <tissue evidence="8">Flower</tissue>
    </source>
</reference>
<gene>
    <name evidence="8" type="ORF">Cni_G11850</name>
</gene>
<dbReference type="FunFam" id="3.30.750.24:FF:000002">
    <property type="entry name" value="Sulfate transporter 31"/>
    <property type="match status" value="1"/>
</dbReference>
<dbReference type="GO" id="GO:0016020">
    <property type="term" value="C:membrane"/>
    <property type="evidence" value="ECO:0007669"/>
    <property type="project" value="UniProtKB-SubCell"/>
</dbReference>
<dbReference type="GO" id="GO:0055085">
    <property type="term" value="P:transmembrane transport"/>
    <property type="evidence" value="ECO:0007669"/>
    <property type="project" value="InterPro"/>
</dbReference>
<keyword evidence="5 6" id="KW-0472">Membrane</keyword>
<dbReference type="Gene3D" id="3.30.750.24">
    <property type="entry name" value="STAS domain"/>
    <property type="match status" value="1"/>
</dbReference>
<feature type="transmembrane region" description="Helical" evidence="6">
    <location>
        <begin position="416"/>
        <end position="434"/>
    </location>
</feature>
<dbReference type="CDD" id="cd07042">
    <property type="entry name" value="STAS_SulP_like_sulfate_transporter"/>
    <property type="match status" value="1"/>
</dbReference>
<feature type="transmembrane region" description="Helical" evidence="6">
    <location>
        <begin position="441"/>
        <end position="459"/>
    </location>
</feature>
<evidence type="ECO:0000259" key="7">
    <source>
        <dbReference type="PROSITE" id="PS50801"/>
    </source>
</evidence>
<dbReference type="InterPro" id="IPR002645">
    <property type="entry name" value="STAS_dom"/>
</dbReference>
<dbReference type="Pfam" id="PF00916">
    <property type="entry name" value="Sulfate_transp"/>
    <property type="match status" value="1"/>
</dbReference>
<keyword evidence="9" id="KW-1185">Reference proteome</keyword>
<dbReference type="EMBL" id="CP136893">
    <property type="protein sequence ID" value="WOL03130.1"/>
    <property type="molecule type" value="Genomic_DNA"/>
</dbReference>
<feature type="domain" description="STAS" evidence="7">
    <location>
        <begin position="526"/>
        <end position="650"/>
    </location>
</feature>
<feature type="transmembrane region" description="Helical" evidence="6">
    <location>
        <begin position="474"/>
        <end position="502"/>
    </location>
</feature>
<evidence type="ECO:0000256" key="6">
    <source>
        <dbReference type="SAM" id="Phobius"/>
    </source>
</evidence>
<proteinExistence type="predicted"/>
<keyword evidence="3 6" id="KW-0812">Transmembrane</keyword>
<feature type="transmembrane region" description="Helical" evidence="6">
    <location>
        <begin position="337"/>
        <end position="364"/>
    </location>
</feature>
<dbReference type="Proteomes" id="UP001327560">
    <property type="component" value="Chromosome 4"/>
</dbReference>
<dbReference type="AlphaFoldDB" id="A0AAQ3K734"/>
<keyword evidence="2" id="KW-0813">Transport</keyword>
<dbReference type="InterPro" id="IPR036513">
    <property type="entry name" value="STAS_dom_sf"/>
</dbReference>
<feature type="transmembrane region" description="Helical" evidence="6">
    <location>
        <begin position="376"/>
        <end position="396"/>
    </location>
</feature>
<keyword evidence="4 6" id="KW-1133">Transmembrane helix</keyword>
<dbReference type="InterPro" id="IPR001902">
    <property type="entry name" value="SLC26A/SulP_fam"/>
</dbReference>
<dbReference type="Pfam" id="PF01740">
    <property type="entry name" value="STAS"/>
    <property type="match status" value="1"/>
</dbReference>
<dbReference type="InterPro" id="IPR011547">
    <property type="entry name" value="SLC26A/SulP_dom"/>
</dbReference>
<evidence type="ECO:0000256" key="1">
    <source>
        <dbReference type="ARBA" id="ARBA00004141"/>
    </source>
</evidence>
<dbReference type="NCBIfam" id="TIGR00815">
    <property type="entry name" value="sulP"/>
    <property type="match status" value="1"/>
</dbReference>
<protein>
    <submittedName>
        <fullName evidence="8">Sulfate transporter 3.1-like</fullName>
    </submittedName>
</protein>
<evidence type="ECO:0000256" key="5">
    <source>
        <dbReference type="ARBA" id="ARBA00023136"/>
    </source>
</evidence>
<feature type="transmembrane region" description="Helical" evidence="6">
    <location>
        <begin position="261"/>
        <end position="282"/>
    </location>
</feature>
<dbReference type="PANTHER" id="PTHR11814">
    <property type="entry name" value="SULFATE TRANSPORTER"/>
    <property type="match status" value="1"/>
</dbReference>
<evidence type="ECO:0000256" key="4">
    <source>
        <dbReference type="ARBA" id="ARBA00022989"/>
    </source>
</evidence>